<keyword evidence="1" id="KW-0812">Transmembrane</keyword>
<sequence length="157" mass="18312">MELQNQISARTLKVWRIIGFLECLITWIITIAVLVLTIIFDWTPWIIGGMIVLSVIQPYLGIYLLPLIKWRRFRYEVRETEIEIQRGIFVIKRTLIPMIRVQHVETNQGPFLRKYDLASVEVSTAATVHTIPALDLQEADELRQYISKMASVEEEDV</sequence>
<dbReference type="PANTHER" id="PTHR34473:SF2">
    <property type="entry name" value="UPF0699 TRANSMEMBRANE PROTEIN YDBT"/>
    <property type="match status" value="1"/>
</dbReference>
<accession>A0A398B142</accession>
<comment type="caution">
    <text evidence="3">The sequence shown here is derived from an EMBL/GenBank/DDBJ whole genome shotgun (WGS) entry which is preliminary data.</text>
</comment>
<reference evidence="3 4" key="1">
    <citation type="submission" date="2018-08" db="EMBL/GenBank/DDBJ databases">
        <title>Bacillus jemisoniae sp. nov., Bacillus chryseoplanitiae sp. nov., Bacillus resnikiae sp. nov., and Bacillus frankliniae sp. nov., isolated from Viking spacecraft and associated surfaces.</title>
        <authorList>
            <person name="Seuylemezian A."/>
            <person name="Vaishampayan P."/>
        </authorList>
    </citation>
    <scope>NUCLEOTIDE SEQUENCE [LARGE SCALE GENOMIC DNA]</scope>
    <source>
        <strain evidence="3 4">MA001</strain>
    </source>
</reference>
<protein>
    <recommendedName>
        <fullName evidence="2">YdbS-like PH domain-containing protein</fullName>
    </recommendedName>
</protein>
<keyword evidence="1" id="KW-0472">Membrane</keyword>
<dbReference type="InterPro" id="IPR005182">
    <property type="entry name" value="YdbS-like_PH"/>
</dbReference>
<evidence type="ECO:0000259" key="2">
    <source>
        <dbReference type="Pfam" id="PF03703"/>
    </source>
</evidence>
<dbReference type="PANTHER" id="PTHR34473">
    <property type="entry name" value="UPF0699 TRANSMEMBRANE PROTEIN YDBS"/>
    <property type="match status" value="1"/>
</dbReference>
<organism evidence="3 4">
    <name type="scientific">Peribacillus asahii</name>
    <dbReference type="NCBI Taxonomy" id="228899"/>
    <lineage>
        <taxon>Bacteria</taxon>
        <taxon>Bacillati</taxon>
        <taxon>Bacillota</taxon>
        <taxon>Bacilli</taxon>
        <taxon>Bacillales</taxon>
        <taxon>Bacillaceae</taxon>
        <taxon>Peribacillus</taxon>
    </lineage>
</organism>
<evidence type="ECO:0000256" key="1">
    <source>
        <dbReference type="SAM" id="Phobius"/>
    </source>
</evidence>
<evidence type="ECO:0000313" key="4">
    <source>
        <dbReference type="Proteomes" id="UP000266016"/>
    </source>
</evidence>
<name>A0A398B142_9BACI</name>
<keyword evidence="1" id="KW-1133">Transmembrane helix</keyword>
<proteinExistence type="predicted"/>
<dbReference type="AlphaFoldDB" id="A0A398B142"/>
<gene>
    <name evidence="3" type="ORF">D1953_20335</name>
</gene>
<feature type="transmembrane region" description="Helical" evidence="1">
    <location>
        <begin position="46"/>
        <end position="68"/>
    </location>
</feature>
<evidence type="ECO:0000313" key="3">
    <source>
        <dbReference type="EMBL" id="RID81603.1"/>
    </source>
</evidence>
<dbReference type="EMBL" id="QWVS01000064">
    <property type="protein sequence ID" value="RID81603.1"/>
    <property type="molecule type" value="Genomic_DNA"/>
</dbReference>
<dbReference type="Pfam" id="PF03703">
    <property type="entry name" value="bPH_2"/>
    <property type="match status" value="1"/>
</dbReference>
<dbReference type="RefSeq" id="WP_119118978.1">
    <property type="nucleotide sequence ID" value="NZ_QWVS01000064.1"/>
</dbReference>
<keyword evidence="4" id="KW-1185">Reference proteome</keyword>
<feature type="transmembrane region" description="Helical" evidence="1">
    <location>
        <begin position="20"/>
        <end position="40"/>
    </location>
</feature>
<dbReference type="Proteomes" id="UP000266016">
    <property type="component" value="Unassembled WGS sequence"/>
</dbReference>
<feature type="domain" description="YdbS-like PH" evidence="2">
    <location>
        <begin position="70"/>
        <end position="146"/>
    </location>
</feature>